<evidence type="ECO:0000313" key="11">
    <source>
        <dbReference type="EMBL" id="CAL8073146.1"/>
    </source>
</evidence>
<dbReference type="InterPro" id="IPR042089">
    <property type="entry name" value="Peptidase_M13_dom_2"/>
</dbReference>
<dbReference type="CDD" id="cd08662">
    <property type="entry name" value="M13"/>
    <property type="match status" value="1"/>
</dbReference>
<accession>A0ABP1PT79</accession>
<keyword evidence="5" id="KW-0479">Metal-binding</keyword>
<comment type="subcellular location">
    <subcellularLocation>
        <location evidence="2">Cell membrane</location>
        <topology evidence="2">Single-pass type II membrane protein</topology>
    </subcellularLocation>
</comment>
<evidence type="ECO:0000259" key="10">
    <source>
        <dbReference type="Pfam" id="PF05649"/>
    </source>
</evidence>
<evidence type="ECO:0000256" key="2">
    <source>
        <dbReference type="ARBA" id="ARBA00004401"/>
    </source>
</evidence>
<evidence type="ECO:0000256" key="8">
    <source>
        <dbReference type="ARBA" id="ARBA00023049"/>
    </source>
</evidence>
<evidence type="ECO:0000256" key="5">
    <source>
        <dbReference type="ARBA" id="ARBA00022723"/>
    </source>
</evidence>
<keyword evidence="4" id="KW-0645">Protease</keyword>
<gene>
    <name evidence="11" type="ORF">ODALV1_LOCUS2512</name>
</gene>
<dbReference type="InterPro" id="IPR008753">
    <property type="entry name" value="Peptidase_M13_N"/>
</dbReference>
<comment type="caution">
    <text evidence="11">The sequence shown here is derived from an EMBL/GenBank/DDBJ whole genome shotgun (WGS) entry which is preliminary data.</text>
</comment>
<dbReference type="Gene3D" id="3.40.390.10">
    <property type="entry name" value="Collagenase (Catalytic Domain)"/>
    <property type="match status" value="1"/>
</dbReference>
<reference evidence="11 12" key="1">
    <citation type="submission" date="2024-08" db="EMBL/GenBank/DDBJ databases">
        <authorList>
            <person name="Cucini C."/>
            <person name="Frati F."/>
        </authorList>
    </citation>
    <scope>NUCLEOTIDE SEQUENCE [LARGE SCALE GENOMIC DNA]</scope>
</reference>
<dbReference type="InterPro" id="IPR024079">
    <property type="entry name" value="MetalloPept_cat_dom_sf"/>
</dbReference>
<evidence type="ECO:0008006" key="13">
    <source>
        <dbReference type="Google" id="ProtNLM"/>
    </source>
</evidence>
<dbReference type="Pfam" id="PF01431">
    <property type="entry name" value="Peptidase_M13"/>
    <property type="match status" value="1"/>
</dbReference>
<keyword evidence="6" id="KW-0378">Hydrolase</keyword>
<organism evidence="11 12">
    <name type="scientific">Orchesella dallaii</name>
    <dbReference type="NCBI Taxonomy" id="48710"/>
    <lineage>
        <taxon>Eukaryota</taxon>
        <taxon>Metazoa</taxon>
        <taxon>Ecdysozoa</taxon>
        <taxon>Arthropoda</taxon>
        <taxon>Hexapoda</taxon>
        <taxon>Collembola</taxon>
        <taxon>Entomobryomorpha</taxon>
        <taxon>Entomobryoidea</taxon>
        <taxon>Orchesellidae</taxon>
        <taxon>Orchesellinae</taxon>
        <taxon>Orchesella</taxon>
    </lineage>
</organism>
<dbReference type="PRINTS" id="PR00786">
    <property type="entry name" value="NEPRILYSIN"/>
</dbReference>
<evidence type="ECO:0000259" key="9">
    <source>
        <dbReference type="Pfam" id="PF01431"/>
    </source>
</evidence>
<dbReference type="Proteomes" id="UP001642540">
    <property type="component" value="Unassembled WGS sequence"/>
</dbReference>
<dbReference type="EMBL" id="CAXLJM020000007">
    <property type="protein sequence ID" value="CAL8073146.1"/>
    <property type="molecule type" value="Genomic_DNA"/>
</dbReference>
<protein>
    <recommendedName>
        <fullName evidence="13">Endothelin-converting enzyme 1</fullName>
    </recommendedName>
</protein>
<sequence>MRNSSVMGRIATVAVVTTFLLLATISTTPTLGASLLKQYGGNVNQEKLAAIRELSKAAGAPQSDGSINQEEICLTEGCLDAALDILNAINMTVDPCKDFFQYSCGRWLANNPVPPSASRWSRFNRLRDEVNNVTQAILNEDPNDADAKPINQVKEFYQSCIDVDAIEAVGLEPLTQIIGEFGGWQLVNPGVWNSTAFDWLKSVADVRRRSLQSAIISMYVSADIKNTTKSVIYLDQPGFGLPRGVLITPENYTALVDAYETYIVEVATELGTSQTEAQLRTGARAIINLEVEMAKISSSDEARYDMERIYNPYMLNDYQDITDGIDAQFSIAWKSYLDQVFSSSGVEIVEAEPIVVNEVEYIQNLILILKDAEPETVANYILWRLVAGLVPDTNSAMRNITFKFQQALTGATVPSTRDVTCANAANGVFGMAIGVKYIEAVFDDEAKTEVNELVENLRASFKQMVEVAEWMQNETKTAAIAKADAIRSFMAYPDWLEDKEAVEEFYAGLELGESYFTSQLNLALYRMDKGLKGLREPTNRDEWVMYPGVVNAAYSPEMNSITFPAGILQPPFFGKIRPKSQNYGGIGVVIGHEITHGFDNQGSQFDKDGNFQNWWDNVTKVEYDERAQCMSDQYSGFFAEAANLNVNGDLTLGENIADNGGLRESYRAYQKYIEDNGPEGRLPGLEHLSTNQLFFLGYANIWCESITPEGLVNQILTDPHSPAEFRVKGPVRNNAEFAEAFMCPEDADGMNPPVEDECTVW</sequence>
<dbReference type="PROSITE" id="PS51885">
    <property type="entry name" value="NEPRILYSIN"/>
    <property type="match status" value="1"/>
</dbReference>
<evidence type="ECO:0000256" key="1">
    <source>
        <dbReference type="ARBA" id="ARBA00001947"/>
    </source>
</evidence>
<dbReference type="Pfam" id="PF05649">
    <property type="entry name" value="Peptidase_M13_N"/>
    <property type="match status" value="1"/>
</dbReference>
<dbReference type="PANTHER" id="PTHR11733:SF237">
    <property type="entry name" value="NEPRILYSIN-LIKE 4"/>
    <property type="match status" value="1"/>
</dbReference>
<evidence type="ECO:0000256" key="7">
    <source>
        <dbReference type="ARBA" id="ARBA00022833"/>
    </source>
</evidence>
<feature type="domain" description="Peptidase M13 N-terminal" evidence="10">
    <location>
        <begin position="95"/>
        <end position="493"/>
    </location>
</feature>
<evidence type="ECO:0000256" key="4">
    <source>
        <dbReference type="ARBA" id="ARBA00022670"/>
    </source>
</evidence>
<dbReference type="SUPFAM" id="SSF55486">
    <property type="entry name" value="Metalloproteases ('zincins'), catalytic domain"/>
    <property type="match status" value="1"/>
</dbReference>
<evidence type="ECO:0000256" key="6">
    <source>
        <dbReference type="ARBA" id="ARBA00022801"/>
    </source>
</evidence>
<feature type="domain" description="Peptidase M13 C-terminal" evidence="9">
    <location>
        <begin position="551"/>
        <end position="753"/>
    </location>
</feature>
<dbReference type="Gene3D" id="1.10.1380.10">
    <property type="entry name" value="Neutral endopeptidase , domain2"/>
    <property type="match status" value="1"/>
</dbReference>
<comment type="cofactor">
    <cofactor evidence="1">
        <name>Zn(2+)</name>
        <dbReference type="ChEBI" id="CHEBI:29105"/>
    </cofactor>
</comment>
<dbReference type="PANTHER" id="PTHR11733">
    <property type="entry name" value="ZINC METALLOPROTEASE FAMILY M13 NEPRILYSIN-RELATED"/>
    <property type="match status" value="1"/>
</dbReference>
<keyword evidence="7" id="KW-0862">Zinc</keyword>
<dbReference type="InterPro" id="IPR000718">
    <property type="entry name" value="Peptidase_M13"/>
</dbReference>
<evidence type="ECO:0000256" key="3">
    <source>
        <dbReference type="ARBA" id="ARBA00007357"/>
    </source>
</evidence>
<dbReference type="InterPro" id="IPR018497">
    <property type="entry name" value="Peptidase_M13_C"/>
</dbReference>
<name>A0ABP1PT79_9HEXA</name>
<proteinExistence type="inferred from homology"/>
<keyword evidence="12" id="KW-1185">Reference proteome</keyword>
<comment type="similarity">
    <text evidence="3">Belongs to the peptidase M13 family.</text>
</comment>
<evidence type="ECO:0000313" key="12">
    <source>
        <dbReference type="Proteomes" id="UP001642540"/>
    </source>
</evidence>
<keyword evidence="8" id="KW-0482">Metalloprotease</keyword>